<evidence type="ECO:0000313" key="1">
    <source>
        <dbReference type="EMBL" id="VDO93414.1"/>
    </source>
</evidence>
<dbReference type="InterPro" id="IPR036397">
    <property type="entry name" value="RNaseH_sf"/>
</dbReference>
<dbReference type="GO" id="GO:0003676">
    <property type="term" value="F:nucleic acid binding"/>
    <property type="evidence" value="ECO:0007669"/>
    <property type="project" value="InterPro"/>
</dbReference>
<sequence length="78" mass="9273">MALLKFASVPRLELPKLEDNRVAKEAIRWNMEWHYNTPYASHRGRIWERLTKSVRRILSALFSGQTMSYETLNTYLSE</sequence>
<reference evidence="1 2" key="1">
    <citation type="submission" date="2018-11" db="EMBL/GenBank/DDBJ databases">
        <authorList>
            <consortium name="Pathogen Informatics"/>
        </authorList>
    </citation>
    <scope>NUCLEOTIDE SEQUENCE [LARGE SCALE GENOMIC DNA]</scope>
    <source>
        <strain>Denwood</strain>
        <strain evidence="2">Zambia</strain>
    </source>
</reference>
<dbReference type="AlphaFoldDB" id="A0A183NMA4"/>
<dbReference type="EMBL" id="UZAL01005515">
    <property type="protein sequence ID" value="VDO93414.1"/>
    <property type="molecule type" value="Genomic_DNA"/>
</dbReference>
<dbReference type="Gene3D" id="3.30.420.10">
    <property type="entry name" value="Ribonuclease H-like superfamily/Ribonuclease H"/>
    <property type="match status" value="1"/>
</dbReference>
<gene>
    <name evidence="1" type="ORF">SMTD_LOCUS3241</name>
</gene>
<keyword evidence="2" id="KW-1185">Reference proteome</keyword>
<proteinExistence type="predicted"/>
<evidence type="ECO:0000313" key="2">
    <source>
        <dbReference type="Proteomes" id="UP000269396"/>
    </source>
</evidence>
<name>A0A183NMA4_9TREM</name>
<protein>
    <submittedName>
        <fullName evidence="1">Uncharacterized protein</fullName>
    </submittedName>
</protein>
<organism evidence="1 2">
    <name type="scientific">Schistosoma mattheei</name>
    <dbReference type="NCBI Taxonomy" id="31246"/>
    <lineage>
        <taxon>Eukaryota</taxon>
        <taxon>Metazoa</taxon>
        <taxon>Spiralia</taxon>
        <taxon>Lophotrochozoa</taxon>
        <taxon>Platyhelminthes</taxon>
        <taxon>Trematoda</taxon>
        <taxon>Digenea</taxon>
        <taxon>Strigeidida</taxon>
        <taxon>Schistosomatoidea</taxon>
        <taxon>Schistosomatidae</taxon>
        <taxon>Schistosoma</taxon>
    </lineage>
</organism>
<accession>A0A183NMA4</accession>
<dbReference type="Proteomes" id="UP000269396">
    <property type="component" value="Unassembled WGS sequence"/>
</dbReference>